<dbReference type="RefSeq" id="WP_129257521.1">
    <property type="nucleotide sequence ID" value="NZ_SDKC01000001.1"/>
</dbReference>
<dbReference type="EMBL" id="SDKC01000001">
    <property type="protein sequence ID" value="RXS75005.1"/>
    <property type="molecule type" value="Genomic_DNA"/>
</dbReference>
<evidence type="ECO:0000313" key="3">
    <source>
        <dbReference type="Proteomes" id="UP000290106"/>
    </source>
</evidence>
<name>A0A4V1NRU8_9FIRM</name>
<evidence type="ECO:0000259" key="1">
    <source>
        <dbReference type="Pfam" id="PF12654"/>
    </source>
</evidence>
<organism evidence="2 3">
    <name type="scientific">Blautia faecicola</name>
    <dbReference type="NCBI Taxonomy" id="2509240"/>
    <lineage>
        <taxon>Bacteria</taxon>
        <taxon>Bacillati</taxon>
        <taxon>Bacillota</taxon>
        <taxon>Clostridia</taxon>
        <taxon>Lachnospirales</taxon>
        <taxon>Lachnospiraceae</taxon>
        <taxon>Blautia</taxon>
    </lineage>
</organism>
<protein>
    <submittedName>
        <fullName evidence="2">DUF3786 domain-containing protein</fullName>
    </submittedName>
</protein>
<evidence type="ECO:0000313" key="2">
    <source>
        <dbReference type="EMBL" id="RXS75005.1"/>
    </source>
</evidence>
<dbReference type="OrthoDB" id="159408at2"/>
<accession>A0A4V1NRU8</accession>
<dbReference type="AlphaFoldDB" id="A0A4V1NRU8"/>
<comment type="caution">
    <text evidence="2">The sequence shown here is derived from an EMBL/GenBank/DDBJ whole genome shotgun (WGS) entry which is preliminary data.</text>
</comment>
<gene>
    <name evidence="2" type="ORF">ETP43_07060</name>
</gene>
<proteinExistence type="predicted"/>
<keyword evidence="3" id="KW-1185">Reference proteome</keyword>
<reference evidence="2 3" key="1">
    <citation type="submission" date="2019-01" db="EMBL/GenBank/DDBJ databases">
        <title>Blautia sp. nov. KGMB01111 isolated human feces.</title>
        <authorList>
            <person name="Park J.-E."/>
            <person name="Kim J.-S."/>
            <person name="Park S.-H."/>
        </authorList>
    </citation>
    <scope>NUCLEOTIDE SEQUENCE [LARGE SCALE GENOMIC DNA]</scope>
    <source>
        <strain evidence="2 3">KGMB01111</strain>
    </source>
</reference>
<dbReference type="InterPro" id="IPR024264">
    <property type="entry name" value="DUF3786"/>
</dbReference>
<feature type="domain" description="DUF3786" evidence="1">
    <location>
        <begin position="26"/>
        <end position="207"/>
    </location>
</feature>
<dbReference type="Pfam" id="PF12654">
    <property type="entry name" value="DUF3786"/>
    <property type="match status" value="1"/>
</dbReference>
<sequence length="213" mass="24323">MELQYDKDSKERIPYEHYMELLQKADPEEISARTGISYDQQSQTFTLHLLGVAYQVHFPDYVVRHDPESTVGYYPLENAINARILVLRYLVEGHAAPSTGKYLTYRETPWGTVYLKQFQGRCLMRLAYGFGNKQEAFRSAMEKIGATPLEHGDIAYEFEVIDGFRVQMILWAGDDEFPPSSQILFSDNFPIAFQAEDMAVVGDVSITMIKALA</sequence>
<dbReference type="Proteomes" id="UP000290106">
    <property type="component" value="Unassembled WGS sequence"/>
</dbReference>